<dbReference type="PANTHER" id="PTHR40940">
    <property type="entry name" value="PROTEIN BATD-RELATED"/>
    <property type="match status" value="1"/>
</dbReference>
<protein>
    <submittedName>
        <fullName evidence="5">Oxygen tolerance protein BatD</fullName>
    </submittedName>
</protein>
<feature type="chain" id="PRO_5016777223" evidence="3">
    <location>
        <begin position="24"/>
        <end position="580"/>
    </location>
</feature>
<keyword evidence="2" id="KW-1133">Transmembrane helix</keyword>
<reference evidence="5 6" key="1">
    <citation type="submission" date="2018-07" db="EMBL/GenBank/DDBJ databases">
        <title>Freshwater and sediment microbial communities from various areas in North America, analyzing microbe dynamics in response to fracking.</title>
        <authorList>
            <person name="Lamendella R."/>
        </authorList>
    </citation>
    <scope>NUCLEOTIDE SEQUENCE [LARGE SCALE GENOMIC DNA]</scope>
    <source>
        <strain evidence="5 6">114E</strain>
        <strain evidence="4 7">114E_o</strain>
    </source>
</reference>
<dbReference type="Proteomes" id="UP000253065">
    <property type="component" value="Unassembled WGS sequence"/>
</dbReference>
<dbReference type="EMBL" id="QPJB01000001">
    <property type="protein sequence ID" value="RCW37997.1"/>
    <property type="molecule type" value="Genomic_DNA"/>
</dbReference>
<evidence type="ECO:0000313" key="7">
    <source>
        <dbReference type="Proteomes" id="UP000253065"/>
    </source>
</evidence>
<dbReference type="Pfam" id="PF13584">
    <property type="entry name" value="BatD"/>
    <property type="match status" value="1"/>
</dbReference>
<accession>A0A368V9V4</accession>
<evidence type="ECO:0000256" key="3">
    <source>
        <dbReference type="SAM" id="SignalP"/>
    </source>
</evidence>
<evidence type="ECO:0000256" key="1">
    <source>
        <dbReference type="SAM" id="MobiDB-lite"/>
    </source>
</evidence>
<dbReference type="RefSeq" id="WP_113878982.1">
    <property type="nucleotide sequence ID" value="NZ_QNSA01000001.1"/>
</dbReference>
<keyword evidence="2" id="KW-0812">Transmembrane</keyword>
<keyword evidence="3" id="KW-0732">Signal</keyword>
<feature type="region of interest" description="Disordered" evidence="1">
    <location>
        <begin position="558"/>
        <end position="580"/>
    </location>
</feature>
<evidence type="ECO:0000313" key="4">
    <source>
        <dbReference type="EMBL" id="RBP77151.1"/>
    </source>
</evidence>
<organism evidence="5 6">
    <name type="scientific">Marinobacter nauticus</name>
    <name type="common">Marinobacter hydrocarbonoclasticus</name>
    <name type="synonym">Marinobacter aquaeolei</name>
    <dbReference type="NCBI Taxonomy" id="2743"/>
    <lineage>
        <taxon>Bacteria</taxon>
        <taxon>Pseudomonadati</taxon>
        <taxon>Pseudomonadota</taxon>
        <taxon>Gammaproteobacteria</taxon>
        <taxon>Pseudomonadales</taxon>
        <taxon>Marinobacteraceae</taxon>
        <taxon>Marinobacter</taxon>
    </lineage>
</organism>
<evidence type="ECO:0000313" key="5">
    <source>
        <dbReference type="EMBL" id="RCW37997.1"/>
    </source>
</evidence>
<keyword evidence="2" id="KW-0472">Membrane</keyword>
<name>A0A368V9V4_MARNT</name>
<feature type="signal peptide" evidence="3">
    <location>
        <begin position="1"/>
        <end position="23"/>
    </location>
</feature>
<feature type="compositionally biased region" description="Polar residues" evidence="1">
    <location>
        <begin position="413"/>
        <end position="422"/>
    </location>
</feature>
<proteinExistence type="predicted"/>
<dbReference type="Proteomes" id="UP000252795">
    <property type="component" value="Unassembled WGS sequence"/>
</dbReference>
<feature type="transmembrane region" description="Helical" evidence="2">
    <location>
        <begin position="430"/>
        <end position="450"/>
    </location>
</feature>
<dbReference type="EMBL" id="QNSA01000001">
    <property type="protein sequence ID" value="RBP77151.1"/>
    <property type="molecule type" value="Genomic_DNA"/>
</dbReference>
<sequence length="580" mass="64565">MVTRVLSLAATLILLLLSAVSHAADRLVVEPDRTQLYEGEVLTLTVKGSMKIDINLSNLFSFDLSQLPSPDIEKVEPDFEILARNQRYSVQTVNNEMVGEITWTYQLAPTSTGTLTIPELTFKDSISNPVDIEVISGTPPDQPAASRDSFIELSADKAEVYVQEQLVLTIQLFFSGNLIRGELSEPEHPDAIIESLGKQREFTRYRDGIRYRVVERRYAIFPQTPGTLSLEPIRFEGQARDASGQLRFLRDRQQLYDVPVKPVPAGYPDNQPWLPARSLTLSDEGLPSTQELAVGSNLSRKVTLQALGLPAEALPPISRELPDAIRSYPEQPLRNTETTPEGLRATLQQVTALVPVQAGETTLPALRVPWWNTDTDQLEHAVLPERRFRITGDNATSAPPAQITDDSEGPTGSPVTPETTEGSEPYGNRLWLWATVVFAALWLLTLALWWRARQTSAPGSKEPVDGGIDNEREAFEALQAAVKRGSGETSTLLLRWARLRFPRLSFDSVSDLFKLTEDRALKTAFDRFQAGLYSGQHHTHEENARQQLQQALDSLRRNTARDNEASSPDLPPLYPASLSR</sequence>
<dbReference type="PANTHER" id="PTHR40940:SF1">
    <property type="entry name" value="PROTEIN BATD"/>
    <property type="match status" value="1"/>
</dbReference>
<evidence type="ECO:0000256" key="2">
    <source>
        <dbReference type="SAM" id="Phobius"/>
    </source>
</evidence>
<comment type="caution">
    <text evidence="5">The sequence shown here is derived from an EMBL/GenBank/DDBJ whole genome shotgun (WGS) entry which is preliminary data.</text>
</comment>
<keyword evidence="7" id="KW-1185">Reference proteome</keyword>
<feature type="region of interest" description="Disordered" evidence="1">
    <location>
        <begin position="389"/>
        <end position="424"/>
    </location>
</feature>
<dbReference type="InterPro" id="IPR025738">
    <property type="entry name" value="BatD"/>
</dbReference>
<dbReference type="AlphaFoldDB" id="A0A368V9V4"/>
<gene>
    <name evidence="5" type="ORF">DET51_101340</name>
    <name evidence="4" type="ORF">DET64_101341</name>
</gene>
<evidence type="ECO:0000313" key="6">
    <source>
        <dbReference type="Proteomes" id="UP000252795"/>
    </source>
</evidence>